<feature type="region of interest" description="Disordered" evidence="1">
    <location>
        <begin position="111"/>
        <end position="219"/>
    </location>
</feature>
<dbReference type="STRING" id="1182571.QR90_06650"/>
<dbReference type="EMBL" id="CP010028">
    <property type="protein sequence ID" value="AIZ44849.1"/>
    <property type="molecule type" value="Genomic_DNA"/>
</dbReference>
<dbReference type="KEGG" id="dsw:QR90_06650"/>
<accession>A0A0A7KI22</accession>
<feature type="compositionally biased region" description="Polar residues" evidence="1">
    <location>
        <begin position="170"/>
        <end position="211"/>
    </location>
</feature>
<feature type="compositionally biased region" description="Basic and acidic residues" evidence="1">
    <location>
        <begin position="124"/>
        <end position="133"/>
    </location>
</feature>
<protein>
    <submittedName>
        <fullName evidence="2">Uncharacterized protein</fullName>
    </submittedName>
</protein>
<evidence type="ECO:0000313" key="2">
    <source>
        <dbReference type="EMBL" id="AIZ44849.1"/>
    </source>
</evidence>
<reference evidence="3" key="1">
    <citation type="submission" date="2014-11" db="EMBL/GenBank/DDBJ databases">
        <title>Hymenobacter sp. DG25B genome submission.</title>
        <authorList>
            <person name="Jung H.-Y."/>
            <person name="Kim M.K."/>
            <person name="Srinivasan S."/>
            <person name="Lim S."/>
        </authorList>
    </citation>
    <scope>NUCLEOTIDE SEQUENCE [LARGE SCALE GENOMIC DNA]</scope>
    <source>
        <strain evidence="3">DY59</strain>
    </source>
</reference>
<proteinExistence type="predicted"/>
<gene>
    <name evidence="2" type="ORF">QR90_06650</name>
</gene>
<name>A0A0A7KI22_9DEIO</name>
<sequence>MDLVLQFMGRQNTIPTPVPFIRILGDHTAAAFLAQCLYWGDRTTNPDGWFHKTHEEWHDELVLTPDQVRRCVRTCGALVEVKRAGIPARNHYRANRDEVAAALERLALESQNATASCRETQQLETDKPHDRTRTNPTASRTAKPTSKSEPTSEPTPNLQKEKTLVADATASASLTETPDAEPNTNAPGVSQVSGSPDQQANAQSGHATSPETVPGGAAGSVDNAQRAVRQTAYVQIIAAWNAHCAPLPRVETVNDGRKKSVRKLLTDCSGDVQKAVQTVTDAARDVARDPFWLERRYGFDNLVPGKVFARAEAWRSRTPTPDPDAPTPSMAELMAAAPLNPVPGGRK</sequence>
<organism evidence="2 3">
    <name type="scientific">Deinococcus radiopugnans</name>
    <dbReference type="NCBI Taxonomy" id="57497"/>
    <lineage>
        <taxon>Bacteria</taxon>
        <taxon>Thermotogati</taxon>
        <taxon>Deinococcota</taxon>
        <taxon>Deinococci</taxon>
        <taxon>Deinococcales</taxon>
        <taxon>Deinococcaceae</taxon>
        <taxon>Deinococcus</taxon>
    </lineage>
</organism>
<dbReference type="HOGENOM" id="CLU_798587_0_0_0"/>
<feature type="compositionally biased region" description="Polar residues" evidence="1">
    <location>
        <begin position="134"/>
        <end position="158"/>
    </location>
</feature>
<evidence type="ECO:0000256" key="1">
    <source>
        <dbReference type="SAM" id="MobiDB-lite"/>
    </source>
</evidence>
<dbReference type="AlphaFoldDB" id="A0A0A7KI22"/>
<feature type="region of interest" description="Disordered" evidence="1">
    <location>
        <begin position="314"/>
        <end position="347"/>
    </location>
</feature>
<dbReference type="Proteomes" id="UP000030634">
    <property type="component" value="Chromosome"/>
</dbReference>
<evidence type="ECO:0000313" key="3">
    <source>
        <dbReference type="Proteomes" id="UP000030634"/>
    </source>
</evidence>
<feature type="compositionally biased region" description="Polar residues" evidence="1">
    <location>
        <begin position="111"/>
        <end position="123"/>
    </location>
</feature>